<keyword evidence="1" id="KW-0472">Membrane</keyword>
<evidence type="ECO:0000256" key="1">
    <source>
        <dbReference type="SAM" id="Phobius"/>
    </source>
</evidence>
<dbReference type="STRING" id="69395.AQ619_08035"/>
<proteinExistence type="predicted"/>
<protein>
    <submittedName>
        <fullName evidence="2">Uncharacterized protein</fullName>
    </submittedName>
</protein>
<dbReference type="KEGG" id="chq:AQ619_08035"/>
<gene>
    <name evidence="2" type="ORF">AQ619_08035</name>
</gene>
<dbReference type="AlphaFoldDB" id="A0A0P0NYS8"/>
<dbReference type="Proteomes" id="UP000056905">
    <property type="component" value="Chromosome"/>
</dbReference>
<dbReference type="EMBL" id="CP013002">
    <property type="protein sequence ID" value="ALL13307.1"/>
    <property type="molecule type" value="Genomic_DNA"/>
</dbReference>
<keyword evidence="1" id="KW-1133">Transmembrane helix</keyword>
<accession>A0A0P0NYS8</accession>
<name>A0A0P0NYS8_9CAUL</name>
<feature type="transmembrane region" description="Helical" evidence="1">
    <location>
        <begin position="7"/>
        <end position="26"/>
    </location>
</feature>
<dbReference type="RefSeq" id="WP_062146178.1">
    <property type="nucleotide sequence ID" value="NZ_CP013002.1"/>
</dbReference>
<organism evidence="2 3">
    <name type="scientific">Caulobacter henricii</name>
    <dbReference type="NCBI Taxonomy" id="69395"/>
    <lineage>
        <taxon>Bacteria</taxon>
        <taxon>Pseudomonadati</taxon>
        <taxon>Pseudomonadota</taxon>
        <taxon>Alphaproteobacteria</taxon>
        <taxon>Caulobacterales</taxon>
        <taxon>Caulobacteraceae</taxon>
        <taxon>Caulobacter</taxon>
    </lineage>
</organism>
<dbReference type="OrthoDB" id="7632355at2"/>
<keyword evidence="3" id="KW-1185">Reference proteome</keyword>
<evidence type="ECO:0000313" key="3">
    <source>
        <dbReference type="Proteomes" id="UP000056905"/>
    </source>
</evidence>
<reference evidence="2 3" key="1">
    <citation type="submission" date="2015-10" db="EMBL/GenBank/DDBJ databases">
        <title>Conservation of the essential genome among Caulobacter and Brevundimonas species.</title>
        <authorList>
            <person name="Scott D."/>
            <person name="Ely B."/>
        </authorList>
    </citation>
    <scope>NUCLEOTIDE SEQUENCE [LARGE SCALE GENOMIC DNA]</scope>
    <source>
        <strain evidence="2 3">CB4</strain>
    </source>
</reference>
<sequence length="60" mass="7210">MLSLFRDFWWLVFPLSWFLIAAWRAWLNYKARRDVLDLIETYAQAGREAPPELIARLKAN</sequence>
<keyword evidence="1" id="KW-0812">Transmembrane</keyword>
<evidence type="ECO:0000313" key="2">
    <source>
        <dbReference type="EMBL" id="ALL13307.1"/>
    </source>
</evidence>